<dbReference type="EMBL" id="JROM01000016">
    <property type="protein sequence ID" value="KHE75043.1"/>
    <property type="molecule type" value="Genomic_DNA"/>
</dbReference>
<dbReference type="GO" id="GO:0005829">
    <property type="term" value="C:cytosol"/>
    <property type="evidence" value="ECO:0007669"/>
    <property type="project" value="TreeGrafter"/>
</dbReference>
<dbReference type="Pfam" id="PF00551">
    <property type="entry name" value="Formyl_trans_N"/>
    <property type="match status" value="1"/>
</dbReference>
<comment type="caution">
    <text evidence="8">The sequence shown here is derived from an EMBL/GenBank/DDBJ whole genome shotgun (WGS) entry which is preliminary data.</text>
</comment>
<dbReference type="Gene3D" id="3.40.50.12230">
    <property type="match status" value="1"/>
</dbReference>
<comment type="function">
    <text evidence="5">Attaches a formyl group to the free amino group of methionyl-tRNA(fMet). The formyl group appears to play a dual role in the initiator identity of N-formylmethionyl-tRNA by promoting its recognition by IF2 and preventing the misappropriation of this tRNA by the elongation apparatus.</text>
</comment>
<dbReference type="PANTHER" id="PTHR11138">
    <property type="entry name" value="METHIONYL-TRNA FORMYLTRANSFERASE"/>
    <property type="match status" value="1"/>
</dbReference>
<protein>
    <recommendedName>
        <fullName evidence="2 5">Methionyl-tRNA formyltransferase</fullName>
        <ecNumber evidence="2 5">2.1.2.9</ecNumber>
    </recommendedName>
</protein>
<organism evidence="8 9">
    <name type="scientific">Kocuria marina</name>
    <dbReference type="NCBI Taxonomy" id="223184"/>
    <lineage>
        <taxon>Bacteria</taxon>
        <taxon>Bacillati</taxon>
        <taxon>Actinomycetota</taxon>
        <taxon>Actinomycetes</taxon>
        <taxon>Micrococcales</taxon>
        <taxon>Micrococcaceae</taxon>
        <taxon>Kocuria</taxon>
    </lineage>
</organism>
<evidence type="ECO:0000256" key="4">
    <source>
        <dbReference type="ARBA" id="ARBA00022917"/>
    </source>
</evidence>
<reference evidence="8 9" key="1">
    <citation type="submission" date="2014-09" db="EMBL/GenBank/DDBJ databases">
        <title>High-quality draft genome sequence of Kocuria marina SO9-6, an actinobacterium isolated from a copper mine.</title>
        <authorList>
            <person name="Castro D.B."/>
            <person name="Pereira L.B."/>
            <person name="Silva M.V."/>
            <person name="Silva B.P."/>
            <person name="Zanardi B.R."/>
            <person name="Carlos C."/>
            <person name="Belgini D.R."/>
            <person name="Limache E.G."/>
            <person name="Lacerda G.V."/>
            <person name="Nery M.B."/>
            <person name="Gomes M.B."/>
            <person name="Souza S."/>
            <person name="Silva T.M."/>
            <person name="Rodrigues V.D."/>
            <person name="Paulino L.C."/>
            <person name="Vicentini R."/>
            <person name="Ferraz L.F."/>
            <person name="Ottoboni L.M."/>
        </authorList>
    </citation>
    <scope>NUCLEOTIDE SEQUENCE [LARGE SCALE GENOMIC DNA]</scope>
    <source>
        <strain evidence="8 9">SO9-6</strain>
    </source>
</reference>
<dbReference type="PANTHER" id="PTHR11138:SF5">
    <property type="entry name" value="METHIONYL-TRNA FORMYLTRANSFERASE, MITOCHONDRIAL"/>
    <property type="match status" value="1"/>
</dbReference>
<dbReference type="InterPro" id="IPR044135">
    <property type="entry name" value="Met-tRNA-FMT_C"/>
</dbReference>
<dbReference type="InterPro" id="IPR005794">
    <property type="entry name" value="Fmt"/>
</dbReference>
<dbReference type="EC" id="2.1.2.9" evidence="2 5"/>
<keyword evidence="4 5" id="KW-0648">Protein biosynthesis</keyword>
<dbReference type="InterPro" id="IPR005793">
    <property type="entry name" value="Formyl_trans_C"/>
</dbReference>
<sequence>MSPDTNQQPLKILYAGTPETAVPPLEALHQDPRIEITAVLTREDAPVGRKKVMAPSAVGRRADELGLPVIKANRVRGELLDTLRDTGASIAAVVAYGALLPRPALEVFQDGWINLHFSLLPQWRGAAPVQRALMAGDSVVGATTFVLDDGMDTGPVVGSLTDEVRPEDTSGSVLDRLAHEGSPLLAESLLGVASGRVHPTPQRGESTAAPKLTAQDGRVDWSHPAVAVAHRVRGVTPEPGAWTELDGQRFKLDRVIPAPEITGIAPGHVELRENRVFVGTGSYAVELTRVQPSGKKPMAALDWARGKQNTEQVTFT</sequence>
<dbReference type="STRING" id="223184.AS25_04605"/>
<dbReference type="RefSeq" id="WP_035962132.1">
    <property type="nucleotide sequence ID" value="NZ_JROM01000016.1"/>
</dbReference>
<dbReference type="Proteomes" id="UP000030664">
    <property type="component" value="Unassembled WGS sequence"/>
</dbReference>
<dbReference type="InterPro" id="IPR036477">
    <property type="entry name" value="Formyl_transf_N_sf"/>
</dbReference>
<proteinExistence type="inferred from homology"/>
<comment type="similarity">
    <text evidence="1 5">Belongs to the Fmt family.</text>
</comment>
<evidence type="ECO:0000256" key="1">
    <source>
        <dbReference type="ARBA" id="ARBA00010699"/>
    </source>
</evidence>
<evidence type="ECO:0000313" key="8">
    <source>
        <dbReference type="EMBL" id="KHE75043.1"/>
    </source>
</evidence>
<dbReference type="SUPFAM" id="SSF53328">
    <property type="entry name" value="Formyltransferase"/>
    <property type="match status" value="1"/>
</dbReference>
<dbReference type="CDD" id="cd08704">
    <property type="entry name" value="Met_tRNA_FMT_C"/>
    <property type="match status" value="1"/>
</dbReference>
<dbReference type="eggNOG" id="COG0223">
    <property type="taxonomic scope" value="Bacteria"/>
</dbReference>
<dbReference type="SUPFAM" id="SSF50486">
    <property type="entry name" value="FMT C-terminal domain-like"/>
    <property type="match status" value="1"/>
</dbReference>
<feature type="binding site" evidence="5">
    <location>
        <begin position="118"/>
        <end position="121"/>
    </location>
    <ligand>
        <name>(6S)-5,6,7,8-tetrahydrofolate</name>
        <dbReference type="ChEBI" id="CHEBI:57453"/>
    </ligand>
</feature>
<evidence type="ECO:0000313" key="9">
    <source>
        <dbReference type="Proteomes" id="UP000030664"/>
    </source>
</evidence>
<accession>A0A0B0DCA6</accession>
<comment type="catalytic activity">
    <reaction evidence="5">
        <text>L-methionyl-tRNA(fMet) + (6R)-10-formyltetrahydrofolate = N-formyl-L-methionyl-tRNA(fMet) + (6S)-5,6,7,8-tetrahydrofolate + H(+)</text>
        <dbReference type="Rhea" id="RHEA:24380"/>
        <dbReference type="Rhea" id="RHEA-COMP:9952"/>
        <dbReference type="Rhea" id="RHEA-COMP:9953"/>
        <dbReference type="ChEBI" id="CHEBI:15378"/>
        <dbReference type="ChEBI" id="CHEBI:57453"/>
        <dbReference type="ChEBI" id="CHEBI:78530"/>
        <dbReference type="ChEBI" id="CHEBI:78844"/>
        <dbReference type="ChEBI" id="CHEBI:195366"/>
        <dbReference type="EC" id="2.1.2.9"/>
    </reaction>
</comment>
<dbReference type="CDD" id="cd08646">
    <property type="entry name" value="FMT_core_Met-tRNA-FMT_N"/>
    <property type="match status" value="1"/>
</dbReference>
<dbReference type="GO" id="GO:0004479">
    <property type="term" value="F:methionyl-tRNA formyltransferase activity"/>
    <property type="evidence" value="ECO:0007669"/>
    <property type="project" value="UniProtKB-UniRule"/>
</dbReference>
<evidence type="ECO:0000256" key="5">
    <source>
        <dbReference type="HAMAP-Rule" id="MF_00182"/>
    </source>
</evidence>
<dbReference type="Pfam" id="PF02911">
    <property type="entry name" value="Formyl_trans_C"/>
    <property type="match status" value="1"/>
</dbReference>
<evidence type="ECO:0000256" key="3">
    <source>
        <dbReference type="ARBA" id="ARBA00022679"/>
    </source>
</evidence>
<dbReference type="InterPro" id="IPR041711">
    <property type="entry name" value="Met-tRNA-FMT_N"/>
</dbReference>
<feature type="domain" description="Formyl transferase N-terminal" evidence="6">
    <location>
        <begin position="13"/>
        <end position="187"/>
    </location>
</feature>
<name>A0A0B0DCA6_9MICC</name>
<evidence type="ECO:0000259" key="6">
    <source>
        <dbReference type="Pfam" id="PF00551"/>
    </source>
</evidence>
<dbReference type="InterPro" id="IPR002376">
    <property type="entry name" value="Formyl_transf_N"/>
</dbReference>
<dbReference type="HAMAP" id="MF_00182">
    <property type="entry name" value="Formyl_trans"/>
    <property type="match status" value="1"/>
</dbReference>
<dbReference type="AlphaFoldDB" id="A0A0B0DCA6"/>
<evidence type="ECO:0000259" key="7">
    <source>
        <dbReference type="Pfam" id="PF02911"/>
    </source>
</evidence>
<evidence type="ECO:0000256" key="2">
    <source>
        <dbReference type="ARBA" id="ARBA00012261"/>
    </source>
</evidence>
<feature type="domain" description="Formyl transferase C-terminal" evidence="7">
    <location>
        <begin position="211"/>
        <end position="307"/>
    </location>
</feature>
<gene>
    <name evidence="5" type="primary">fmt</name>
    <name evidence="8" type="ORF">AS25_04605</name>
</gene>
<keyword evidence="3 5" id="KW-0808">Transferase</keyword>
<dbReference type="InterPro" id="IPR011034">
    <property type="entry name" value="Formyl_transferase-like_C_sf"/>
</dbReference>